<gene>
    <name evidence="2" type="ORF">AB3U87_17475</name>
</gene>
<evidence type="ECO:0000256" key="1">
    <source>
        <dbReference type="SAM" id="MobiDB-lite"/>
    </source>
</evidence>
<comment type="caution">
    <text evidence="2">The sequence shown here is derived from an EMBL/GenBank/DDBJ whole genome shotgun (WGS) entry which is preliminary data.</text>
</comment>
<feature type="compositionally biased region" description="Polar residues" evidence="1">
    <location>
        <begin position="8"/>
        <end position="17"/>
    </location>
</feature>
<proteinExistence type="predicted"/>
<keyword evidence="3" id="KW-1185">Reference proteome</keyword>
<dbReference type="Proteomes" id="UP001605250">
    <property type="component" value="Unassembled WGS sequence"/>
</dbReference>
<evidence type="ECO:0000313" key="3">
    <source>
        <dbReference type="Proteomes" id="UP001605250"/>
    </source>
</evidence>
<sequence length="90" mass="10704">MFAKLKNIFTSSHQQQNSEDDEEALRTENELSLLESALSKNPTDSNTQKKLMVKYNQAIKIFSSRKNYRHRVDDLFIRMDELRNTIRRNI</sequence>
<feature type="region of interest" description="Disordered" evidence="1">
    <location>
        <begin position="1"/>
        <end position="26"/>
    </location>
</feature>
<dbReference type="RefSeq" id="WP_394149904.1">
    <property type="nucleotide sequence ID" value="NZ_JBGCUC010000017.1"/>
</dbReference>
<name>A0ABW7CSN2_9GAMM</name>
<organism evidence="2 3">
    <name type="scientific">Erwinia plantamica</name>
    <dbReference type="NCBI Taxonomy" id="3237104"/>
    <lineage>
        <taxon>Bacteria</taxon>
        <taxon>Pseudomonadati</taxon>
        <taxon>Pseudomonadota</taxon>
        <taxon>Gammaproteobacteria</taxon>
        <taxon>Enterobacterales</taxon>
        <taxon>Erwiniaceae</taxon>
        <taxon>Erwinia</taxon>
    </lineage>
</organism>
<accession>A0ABW7CSN2</accession>
<dbReference type="EMBL" id="JBGCUC010000017">
    <property type="protein sequence ID" value="MFG6078147.1"/>
    <property type="molecule type" value="Genomic_DNA"/>
</dbReference>
<reference evidence="2 3" key="1">
    <citation type="submission" date="2024-07" db="EMBL/GenBank/DDBJ databases">
        <title>Novel bacterial strain Erwinia sp. OPT-41 promoting growth of various crops.</title>
        <authorList>
            <person name="Egorshina A."/>
            <person name="Lukyantsev M.A."/>
            <person name="Golubev S.N."/>
            <person name="Muratova A.Y."/>
            <person name="Bulygina E.A."/>
        </authorList>
    </citation>
    <scope>NUCLEOTIDE SEQUENCE [LARGE SCALE GENOMIC DNA]</scope>
    <source>
        <strain evidence="2 3">OPT-41</strain>
    </source>
</reference>
<protein>
    <submittedName>
        <fullName evidence="2">Uncharacterized protein</fullName>
    </submittedName>
</protein>
<evidence type="ECO:0000313" key="2">
    <source>
        <dbReference type="EMBL" id="MFG6078147.1"/>
    </source>
</evidence>